<sequence length="231" mass="27405">MKKLKFYLSHVLFFFFGVMVTVVLLWVLYKDPTRITAPALTALTAMCTFLLALWSAFKVNKWLNSKVNEKAFKRTEEFLDEMIHYNLSIAKIYYICDLLRKAKFEEFNDDIHLNKELNEYINEYFNVSLSIKVYENTFKHWGINLICRNHFNAIEKKMDSIAPRIRRIIILSSNITNSKHKKEDFLIIQLRSKEVMSYIDSSSFLLDSFTKLTYDQIFNHDKKPTPLSKKV</sequence>
<dbReference type="AlphaFoldDB" id="A0A9P1PZD8"/>
<accession>A0A9P1PZD8</accession>
<reference evidence="2 3" key="1">
    <citation type="submission" date="2015-03" db="EMBL/GenBank/DDBJ databases">
        <authorList>
            <consortium name="Pathogen Informatics"/>
            <person name="Murphy D."/>
        </authorList>
    </citation>
    <scope>NUCLEOTIDE SEQUENCE [LARGE SCALE GENOMIC DNA]</scope>
    <source>
        <strain evidence="2 3">IP27818</strain>
    </source>
</reference>
<feature type="transmembrane region" description="Helical" evidence="1">
    <location>
        <begin position="7"/>
        <end position="29"/>
    </location>
</feature>
<gene>
    <name evidence="2" type="ORF">ERS137939_04445</name>
</gene>
<dbReference type="Proteomes" id="UP000041356">
    <property type="component" value="Unassembled WGS sequence"/>
</dbReference>
<protein>
    <submittedName>
        <fullName evidence="2">Uncharacterized protein</fullName>
    </submittedName>
</protein>
<comment type="caution">
    <text evidence="2">The sequence shown here is derived from an EMBL/GenBank/DDBJ whole genome shotgun (WGS) entry which is preliminary data.</text>
</comment>
<keyword evidence="1" id="KW-0472">Membrane</keyword>
<feature type="transmembrane region" description="Helical" evidence="1">
    <location>
        <begin position="35"/>
        <end position="57"/>
    </location>
</feature>
<evidence type="ECO:0000313" key="3">
    <source>
        <dbReference type="Proteomes" id="UP000041356"/>
    </source>
</evidence>
<keyword evidence="1" id="KW-1133">Transmembrane helix</keyword>
<evidence type="ECO:0000313" key="2">
    <source>
        <dbReference type="EMBL" id="CNG60574.1"/>
    </source>
</evidence>
<proteinExistence type="predicted"/>
<dbReference type="RefSeq" id="WP_050132368.1">
    <property type="nucleotide sequence ID" value="NZ_CPZF01000020.1"/>
</dbReference>
<organism evidence="2 3">
    <name type="scientific">Yersinia enterocolitica</name>
    <dbReference type="NCBI Taxonomy" id="630"/>
    <lineage>
        <taxon>Bacteria</taxon>
        <taxon>Pseudomonadati</taxon>
        <taxon>Pseudomonadota</taxon>
        <taxon>Gammaproteobacteria</taxon>
        <taxon>Enterobacterales</taxon>
        <taxon>Yersiniaceae</taxon>
        <taxon>Yersinia</taxon>
    </lineage>
</organism>
<dbReference type="EMBL" id="CPZF01000020">
    <property type="protein sequence ID" value="CNG60574.1"/>
    <property type="molecule type" value="Genomic_DNA"/>
</dbReference>
<keyword evidence="1" id="KW-0812">Transmembrane</keyword>
<name>A0A9P1PZD8_YEREN</name>
<evidence type="ECO:0000256" key="1">
    <source>
        <dbReference type="SAM" id="Phobius"/>
    </source>
</evidence>